<evidence type="ECO:0000313" key="2">
    <source>
        <dbReference type="EMBL" id="EPD30779.1"/>
    </source>
</evidence>
<evidence type="ECO:0008006" key="4">
    <source>
        <dbReference type="Google" id="ProtNLM"/>
    </source>
</evidence>
<dbReference type="SUPFAM" id="SSF89155">
    <property type="entry name" value="TorD-like"/>
    <property type="match status" value="1"/>
</dbReference>
<protein>
    <recommendedName>
        <fullName evidence="4">Cytoplasmic chaperone TorD</fullName>
    </recommendedName>
</protein>
<keyword evidence="1" id="KW-0143">Chaperone</keyword>
<evidence type="ECO:0000313" key="3">
    <source>
        <dbReference type="Proteomes" id="UP000014387"/>
    </source>
</evidence>
<dbReference type="PANTHER" id="PTHR34227">
    <property type="entry name" value="CHAPERONE PROTEIN YCDY"/>
    <property type="match status" value="1"/>
</dbReference>
<proteinExistence type="predicted"/>
<keyword evidence="3" id="KW-1185">Reference proteome</keyword>
<dbReference type="InterPro" id="IPR036411">
    <property type="entry name" value="TorD-like_sf"/>
</dbReference>
<accession>A0A9W5RE70</accession>
<dbReference type="Proteomes" id="UP000014387">
    <property type="component" value="Unassembled WGS sequence"/>
</dbReference>
<name>A0A9W5RE70_9ACTO</name>
<sequence>MNVSAVEQVERISAAGKALSQLYLNAPGDELREAMYSAEMLHDWPLTDPDSVQGVRTLLSSRPESQEELKRDHLYLFVGAGRALAQPYESVRTSEEGLVFEEETFAVRAAYAKFGLRAPNFNREPDDHIGLEIAFLSDLAGRAAEQLAAGEDAQEIRTAMRDFLVDHLDRFAGEVVEDVRKHAKTALYKAVAEFTLGFIASVSAFVETDGVHAAE</sequence>
<dbReference type="AlphaFoldDB" id="A0A9W5RE70"/>
<organism evidence="2 3">
    <name type="scientific">Gleimia europaea ACS-120-V-Col10b</name>
    <dbReference type="NCBI Taxonomy" id="883069"/>
    <lineage>
        <taxon>Bacteria</taxon>
        <taxon>Bacillati</taxon>
        <taxon>Actinomycetota</taxon>
        <taxon>Actinomycetes</taxon>
        <taxon>Actinomycetales</taxon>
        <taxon>Actinomycetaceae</taxon>
        <taxon>Gleimia</taxon>
    </lineage>
</organism>
<dbReference type="OrthoDB" id="9795302at2"/>
<reference evidence="2 3" key="1">
    <citation type="submission" date="2013-05" db="EMBL/GenBank/DDBJ databases">
        <title>The Genome Sequence of Actinomyces europaeus ACS-120-V-COL10B.</title>
        <authorList>
            <consortium name="The Broad Institute Genomics Platform"/>
            <person name="Earl A."/>
            <person name="Ward D."/>
            <person name="Feldgarden M."/>
            <person name="Gevers D."/>
            <person name="Saerens B."/>
            <person name="Vaneechoutte M."/>
            <person name="Walker B."/>
            <person name="Young S."/>
            <person name="Zeng Q."/>
            <person name="Gargeya S."/>
            <person name="Fitzgerald M."/>
            <person name="Haas B."/>
            <person name="Abouelleil A."/>
            <person name="Allen A.W."/>
            <person name="Alvarado L."/>
            <person name="Arachchi H.M."/>
            <person name="Berlin A.M."/>
            <person name="Chapman S.B."/>
            <person name="Gainer-Dewar J."/>
            <person name="Goldberg J."/>
            <person name="Griggs A."/>
            <person name="Gujja S."/>
            <person name="Hansen M."/>
            <person name="Howarth C."/>
            <person name="Imamovic A."/>
            <person name="Ireland A."/>
            <person name="Larimer J."/>
            <person name="McCowan C."/>
            <person name="Murphy C."/>
            <person name="Pearson M."/>
            <person name="Poon T.W."/>
            <person name="Priest M."/>
            <person name="Roberts A."/>
            <person name="Saif S."/>
            <person name="Shea T."/>
            <person name="Sisk P."/>
            <person name="Sykes S."/>
            <person name="Wortman J."/>
            <person name="Nusbaum C."/>
            <person name="Birren B."/>
        </authorList>
    </citation>
    <scope>NUCLEOTIDE SEQUENCE [LARGE SCALE GENOMIC DNA]</scope>
    <source>
        <strain evidence="2 3">ACS-120-V-Col10b</strain>
    </source>
</reference>
<dbReference type="RefSeq" id="WP_016443891.1">
    <property type="nucleotide sequence ID" value="NZ_KE150266.1"/>
</dbReference>
<dbReference type="EMBL" id="AGWN01000001">
    <property type="protein sequence ID" value="EPD30779.1"/>
    <property type="molecule type" value="Genomic_DNA"/>
</dbReference>
<dbReference type="Pfam" id="PF02613">
    <property type="entry name" value="Nitrate_red_del"/>
    <property type="match status" value="1"/>
</dbReference>
<dbReference type="InterPro" id="IPR020945">
    <property type="entry name" value="DMSO/NO3_reduct_chaperone"/>
</dbReference>
<comment type="caution">
    <text evidence="2">The sequence shown here is derived from an EMBL/GenBank/DDBJ whole genome shotgun (WGS) entry which is preliminary data.</text>
</comment>
<evidence type="ECO:0000256" key="1">
    <source>
        <dbReference type="ARBA" id="ARBA00023186"/>
    </source>
</evidence>
<dbReference type="InterPro" id="IPR050289">
    <property type="entry name" value="TorD/DmsD_chaperones"/>
</dbReference>
<dbReference type="Gene3D" id="1.10.3480.10">
    <property type="entry name" value="TorD-like"/>
    <property type="match status" value="1"/>
</dbReference>
<dbReference type="PANTHER" id="PTHR34227:SF13">
    <property type="entry name" value="TAT PROOFREADING CHAPERONE DMSD-RELATED"/>
    <property type="match status" value="1"/>
</dbReference>
<gene>
    <name evidence="2" type="ORF">HMPREF9238_00534</name>
</gene>